<dbReference type="Proteomes" id="UP000472267">
    <property type="component" value="Chromosome 3"/>
</dbReference>
<dbReference type="GO" id="GO:0008270">
    <property type="term" value="F:zinc ion binding"/>
    <property type="evidence" value="ECO:0007669"/>
    <property type="project" value="UniProtKB-KW"/>
</dbReference>
<accession>A0A672GMG7</accession>
<keyword evidence="5" id="KW-0833">Ubl conjugation pathway</keyword>
<dbReference type="Gene3D" id="1.20.120.1750">
    <property type="match status" value="1"/>
</dbReference>
<keyword evidence="2" id="KW-0479">Metal-binding</keyword>
<reference evidence="9" key="3">
    <citation type="submission" date="2025-09" db="UniProtKB">
        <authorList>
            <consortium name="Ensembl"/>
        </authorList>
    </citation>
    <scope>IDENTIFICATION</scope>
</reference>
<evidence type="ECO:0000313" key="10">
    <source>
        <dbReference type="Proteomes" id="UP000472267"/>
    </source>
</evidence>
<dbReference type="Ensembl" id="ENSSFAT00005018856.1">
    <property type="protein sequence ID" value="ENSSFAP00005018125.1"/>
    <property type="gene ID" value="ENSSFAG00005009588.1"/>
</dbReference>
<proteinExistence type="predicted"/>
<evidence type="ECO:0000256" key="6">
    <source>
        <dbReference type="ARBA" id="ARBA00022833"/>
    </source>
</evidence>
<evidence type="ECO:0000259" key="8">
    <source>
        <dbReference type="PROSITE" id="PS51873"/>
    </source>
</evidence>
<keyword evidence="6" id="KW-0862">Zinc</keyword>
<evidence type="ECO:0000256" key="1">
    <source>
        <dbReference type="ARBA" id="ARBA00022679"/>
    </source>
</evidence>
<dbReference type="RefSeq" id="XP_029941778.1">
    <property type="nucleotide sequence ID" value="XM_030085918.1"/>
</dbReference>
<dbReference type="AlphaFoldDB" id="A0A672GMG7"/>
<dbReference type="InterPro" id="IPR044066">
    <property type="entry name" value="TRIAD_supradom"/>
</dbReference>
<dbReference type="InParanoid" id="A0A672GMG7"/>
<dbReference type="SUPFAM" id="SSF57850">
    <property type="entry name" value="RING/U-box"/>
    <property type="match status" value="1"/>
</dbReference>
<keyword evidence="1" id="KW-0808">Transferase</keyword>
<evidence type="ECO:0000256" key="5">
    <source>
        <dbReference type="ARBA" id="ARBA00022786"/>
    </source>
</evidence>
<protein>
    <submittedName>
        <fullName evidence="9">Putative E3 ubiquitin-protein ligase ARI6</fullName>
    </submittedName>
</protein>
<evidence type="ECO:0000256" key="3">
    <source>
        <dbReference type="ARBA" id="ARBA00022737"/>
    </source>
</evidence>
<reference evidence="9" key="2">
    <citation type="submission" date="2025-08" db="UniProtKB">
        <authorList>
            <consortium name="Ensembl"/>
        </authorList>
    </citation>
    <scope>IDENTIFICATION</scope>
</reference>
<evidence type="ECO:0000256" key="7">
    <source>
        <dbReference type="SAM" id="MobiDB-lite"/>
    </source>
</evidence>
<keyword evidence="10" id="KW-1185">Reference proteome</keyword>
<dbReference type="OrthoDB" id="419317at2759"/>
<dbReference type="PROSITE" id="PS51873">
    <property type="entry name" value="TRIAD"/>
    <property type="match status" value="1"/>
</dbReference>
<feature type="domain" description="RING-type" evidence="8">
    <location>
        <begin position="38"/>
        <end position="265"/>
    </location>
</feature>
<keyword evidence="4" id="KW-0863">Zinc-finger</keyword>
<gene>
    <name evidence="9" type="primary">LOC115383738</name>
</gene>
<evidence type="ECO:0000313" key="9">
    <source>
        <dbReference type="Ensembl" id="ENSSFAP00005018125.1"/>
    </source>
</evidence>
<dbReference type="GeneID" id="115383738"/>
<keyword evidence="3" id="KW-0677">Repeat</keyword>
<dbReference type="GO" id="GO:0016740">
    <property type="term" value="F:transferase activity"/>
    <property type="evidence" value="ECO:0007669"/>
    <property type="project" value="UniProtKB-KW"/>
</dbReference>
<sequence>MGNKAEKCYDPKDSTLVFVDEKAEKCYDPKDSTLVFVDVDDLDYCYEEFKSLKAKMSCGHGVTPSSLTNWCRRLLNEGSSSFSCGTCGAKWPYVEVRKMALLTLEEREEFEKTMAFNAAKDGLECKTCPQCNSSVARKDESNLCVVCRMCSITKYQRYEFCWQCLREWKGSRPRSDRCDNEGCTCVALDTLRTCKEIVFESLEGVSGCPSIRACPTCGRLLEHSSKKCKNLVCPRCTVEFCFVCLKITKECLKTSRHYEPCSSGVAPRQTSIPKWRNK</sequence>
<reference evidence="9" key="1">
    <citation type="submission" date="2019-06" db="EMBL/GenBank/DDBJ databases">
        <authorList>
            <consortium name="Wellcome Sanger Institute Data Sharing"/>
        </authorList>
    </citation>
    <scope>NUCLEOTIDE SEQUENCE [LARGE SCALE GENOMIC DNA]</scope>
</reference>
<feature type="region of interest" description="Disordered" evidence="7">
    <location>
        <begin position="259"/>
        <end position="278"/>
    </location>
</feature>
<evidence type="ECO:0000256" key="4">
    <source>
        <dbReference type="ARBA" id="ARBA00022771"/>
    </source>
</evidence>
<organism evidence="9 10">
    <name type="scientific">Salarias fasciatus</name>
    <name type="common">Jewelled blenny</name>
    <name type="synonym">Blennius fasciatus</name>
    <dbReference type="NCBI Taxonomy" id="181472"/>
    <lineage>
        <taxon>Eukaryota</taxon>
        <taxon>Metazoa</taxon>
        <taxon>Chordata</taxon>
        <taxon>Craniata</taxon>
        <taxon>Vertebrata</taxon>
        <taxon>Euteleostomi</taxon>
        <taxon>Actinopterygii</taxon>
        <taxon>Neopterygii</taxon>
        <taxon>Teleostei</taxon>
        <taxon>Neoteleostei</taxon>
        <taxon>Acanthomorphata</taxon>
        <taxon>Ovalentaria</taxon>
        <taxon>Blenniimorphae</taxon>
        <taxon>Blenniiformes</taxon>
        <taxon>Blennioidei</taxon>
        <taxon>Blenniidae</taxon>
        <taxon>Salariinae</taxon>
        <taxon>Salarias</taxon>
    </lineage>
</organism>
<dbReference type="OMA" id="NITCRQC"/>
<evidence type="ECO:0000256" key="2">
    <source>
        <dbReference type="ARBA" id="ARBA00022723"/>
    </source>
</evidence>
<name>A0A672GMG7_SALFA</name>